<dbReference type="AlphaFoldDB" id="A0A0J6HDJ9"/>
<dbReference type="PATRIC" id="fig|163011.3.peg.1144"/>
<evidence type="ECO:0000313" key="2">
    <source>
        <dbReference type="EMBL" id="SDT25260.1"/>
    </source>
</evidence>
<protein>
    <submittedName>
        <fullName evidence="2">Uncharacterized protein</fullName>
    </submittedName>
</protein>
<evidence type="ECO:0000313" key="4">
    <source>
        <dbReference type="Proteomes" id="UP000434925"/>
    </source>
</evidence>
<dbReference type="EMBL" id="VZPO01000007">
    <property type="protein sequence ID" value="KAB0502677.1"/>
    <property type="molecule type" value="Genomic_DNA"/>
</dbReference>
<dbReference type="Proteomes" id="UP000182814">
    <property type="component" value="Chromosome I"/>
</dbReference>
<dbReference type="EMBL" id="LT629746">
    <property type="protein sequence ID" value="SDT25260.1"/>
    <property type="molecule type" value="Genomic_DNA"/>
</dbReference>
<dbReference type="RefSeq" id="WP_048392763.1">
    <property type="nucleotide sequence ID" value="NZ_JYLB01000001.1"/>
</dbReference>
<organism evidence="2 3">
    <name type="scientific">Pseudomonas lini</name>
    <dbReference type="NCBI Taxonomy" id="163011"/>
    <lineage>
        <taxon>Bacteria</taxon>
        <taxon>Pseudomonadati</taxon>
        <taxon>Pseudomonadota</taxon>
        <taxon>Gammaproteobacteria</taxon>
        <taxon>Pseudomonadales</taxon>
        <taxon>Pseudomonadaceae</taxon>
        <taxon>Pseudomonas</taxon>
    </lineage>
</organism>
<evidence type="ECO:0000313" key="1">
    <source>
        <dbReference type="EMBL" id="KAB0502677.1"/>
    </source>
</evidence>
<reference evidence="3" key="1">
    <citation type="submission" date="2016-10" db="EMBL/GenBank/DDBJ databases">
        <authorList>
            <person name="Varghese N."/>
            <person name="Submissions S."/>
        </authorList>
    </citation>
    <scope>NUCLEOTIDE SEQUENCE [LARGE SCALE GENOMIC DNA]</scope>
    <source>
        <strain evidence="3">BS3782</strain>
    </source>
</reference>
<reference evidence="1 4" key="3">
    <citation type="submission" date="2019-09" db="EMBL/GenBank/DDBJ databases">
        <title>Draft genome sequences of 48 bacterial type strains from the CCUG.</title>
        <authorList>
            <person name="Tunovic T."/>
            <person name="Pineiro-Iglesias B."/>
            <person name="Unosson C."/>
            <person name="Inganas E."/>
            <person name="Ohlen M."/>
            <person name="Cardew S."/>
            <person name="Jensie-Markopoulos S."/>
            <person name="Salva-Serra F."/>
            <person name="Jaen-Luchoro D."/>
            <person name="Karlsson R."/>
            <person name="Svensson-Stadler L."/>
            <person name="Chun J."/>
            <person name="Moore E."/>
        </authorList>
    </citation>
    <scope>NUCLEOTIDE SEQUENCE [LARGE SCALE GENOMIC DNA]</scope>
    <source>
        <strain evidence="1 4">CCUG 51522</strain>
    </source>
</reference>
<proteinExistence type="predicted"/>
<name>A0A0J6HDJ9_9PSED</name>
<gene>
    <name evidence="1" type="ORF">F7R14_18730</name>
    <name evidence="2" type="ORF">SAMN04490191_3654</name>
</gene>
<reference evidence="2" key="2">
    <citation type="submission" date="2016-10" db="EMBL/GenBank/DDBJ databases">
        <authorList>
            <person name="de Groot N.N."/>
        </authorList>
    </citation>
    <scope>NUCLEOTIDE SEQUENCE [LARGE SCALE GENOMIC DNA]</scope>
    <source>
        <strain evidence="2">BS3782</strain>
    </source>
</reference>
<sequence length="350" mass="38385">MTTCKADILNVVEQCMAAPQLDQAYNAILDPSDNKAIITVSPYPDMACGDKLVMFWSGIDSEGVAYRHEVSRFVSEAQVGRAIVFCVSATHIAALDGGSLEVYYALYTARLCEPVESGRLYLSVGDARSDLLPVIVNDAVGGTLDPDRVAQGARVTIRPYARMAAGDRVLLSWASVTPQASFNDTLRIESFAVGGELSFWVNPDCIALNLGAAVTIGYCVEQKGQASRFSEPAQLLIGPLEREPLLPPTVLEADEGWLDVQDAIDGVTVVIDNAQAEEGELVYLKCDGEHFNHRDDREVSREMAGQPLVFIVPYRFWREHQDLTIRVSYSVERLDDVSQQSEVTLVQVHS</sequence>
<accession>A0A0J6HDJ9</accession>
<evidence type="ECO:0000313" key="3">
    <source>
        <dbReference type="Proteomes" id="UP000182814"/>
    </source>
</evidence>
<keyword evidence="3" id="KW-1185">Reference proteome</keyword>
<dbReference type="Proteomes" id="UP000434925">
    <property type="component" value="Unassembled WGS sequence"/>
</dbReference>